<sequence>MYSSSGINPAAFTNGLYGASSMQASVILDQPGNVSFTNLDTISGRVVVRSVKSADVSAIVVKLEGESRTRLMSRPDQPGERPKPLVEYHKILYRVQTVFPPSEVASQAGGKASYTLPQGQHEYPFSFKVGCIPMERKLGKKLTVKTKIPFNNTCSTNQQMPMMVGLEARPATRHVKKTLPPTLSGFPGEAEIRYFVKVTVNRHSIFKENPRAYAPFNFFPIEPPRPLHSSSEIYARQKHKFDSFGDDGVKEKMKGIFGKKSSSVPNSPISSGQTPAISVDARLPEPAILTCNSDIPLRLLVKKMSDFNDQIYLQSLQISLIGHTKVRAHEVFRTESNSWIILSRSNMGIPINFPTGGTESEAMLNNIWREQVLPNTVAPTFETCNIERSYQLDMRVGLGYAGSSAKPQNVVLPLRLNILVFSGIAPPPELLARIANAKTKPAAPVNEKLKMEGRQDPDFGANQIPPTPIEAEGSTAPHLPARPGMAAEEEYGDAPPSYEDAIAMDAPPPAAERPQYAPPPAGEDHLLRQDEKRGWVG</sequence>
<feature type="region of interest" description="Disordered" evidence="1">
    <location>
        <begin position="459"/>
        <end position="537"/>
    </location>
</feature>
<evidence type="ECO:0000313" key="4">
    <source>
        <dbReference type="Proteomes" id="UP000799537"/>
    </source>
</evidence>
<gene>
    <name evidence="3" type="ORF">M409DRAFT_19564</name>
</gene>
<protein>
    <recommendedName>
        <fullName evidence="2">Arrestin-like N-terminal domain-containing protein</fullName>
    </recommendedName>
</protein>
<feature type="domain" description="Arrestin-like N-terminal" evidence="2">
    <location>
        <begin position="26"/>
        <end position="129"/>
    </location>
</feature>
<keyword evidence="4" id="KW-1185">Reference proteome</keyword>
<dbReference type="AlphaFoldDB" id="A0A6A6CVX8"/>
<evidence type="ECO:0000259" key="2">
    <source>
        <dbReference type="Pfam" id="PF00339"/>
    </source>
</evidence>
<dbReference type="Gene3D" id="2.60.40.640">
    <property type="match status" value="1"/>
</dbReference>
<dbReference type="Pfam" id="PF00339">
    <property type="entry name" value="Arrestin_N"/>
    <property type="match status" value="1"/>
</dbReference>
<dbReference type="InterPro" id="IPR050357">
    <property type="entry name" value="Arrestin_domain-protein"/>
</dbReference>
<dbReference type="GO" id="GO:0005829">
    <property type="term" value="C:cytosol"/>
    <property type="evidence" value="ECO:0007669"/>
    <property type="project" value="TreeGrafter"/>
</dbReference>
<dbReference type="OrthoDB" id="3365616at2759"/>
<evidence type="ECO:0000313" key="3">
    <source>
        <dbReference type="EMBL" id="KAF2169949.1"/>
    </source>
</evidence>
<dbReference type="GO" id="GO:0070086">
    <property type="term" value="P:ubiquitin-dependent endocytosis"/>
    <property type="evidence" value="ECO:0007669"/>
    <property type="project" value="TreeGrafter"/>
</dbReference>
<dbReference type="PANTHER" id="PTHR11188">
    <property type="entry name" value="ARRESTIN DOMAIN CONTAINING PROTEIN"/>
    <property type="match status" value="1"/>
</dbReference>
<evidence type="ECO:0000256" key="1">
    <source>
        <dbReference type="SAM" id="MobiDB-lite"/>
    </source>
</evidence>
<dbReference type="GO" id="GO:0005886">
    <property type="term" value="C:plasma membrane"/>
    <property type="evidence" value="ECO:0007669"/>
    <property type="project" value="TreeGrafter"/>
</dbReference>
<proteinExistence type="predicted"/>
<dbReference type="GeneID" id="54558270"/>
<name>A0A6A6CVX8_ZASCE</name>
<dbReference type="GO" id="GO:0030674">
    <property type="term" value="F:protein-macromolecule adaptor activity"/>
    <property type="evidence" value="ECO:0007669"/>
    <property type="project" value="TreeGrafter"/>
</dbReference>
<dbReference type="Proteomes" id="UP000799537">
    <property type="component" value="Unassembled WGS sequence"/>
</dbReference>
<accession>A0A6A6CVX8</accession>
<dbReference type="EMBL" id="ML993586">
    <property type="protein sequence ID" value="KAF2169949.1"/>
    <property type="molecule type" value="Genomic_DNA"/>
</dbReference>
<dbReference type="InterPro" id="IPR014752">
    <property type="entry name" value="Arrestin-like_C"/>
</dbReference>
<dbReference type="PANTHER" id="PTHR11188:SF166">
    <property type="entry name" value="ARRESTIN (OR S-ANTIGEN), N-TERMINAL DOMAIN PROTEIN (AFU_ORTHOLOGUE AFUA_7G02050)"/>
    <property type="match status" value="1"/>
</dbReference>
<organism evidence="3 4">
    <name type="scientific">Zasmidium cellare ATCC 36951</name>
    <dbReference type="NCBI Taxonomy" id="1080233"/>
    <lineage>
        <taxon>Eukaryota</taxon>
        <taxon>Fungi</taxon>
        <taxon>Dikarya</taxon>
        <taxon>Ascomycota</taxon>
        <taxon>Pezizomycotina</taxon>
        <taxon>Dothideomycetes</taxon>
        <taxon>Dothideomycetidae</taxon>
        <taxon>Mycosphaerellales</taxon>
        <taxon>Mycosphaerellaceae</taxon>
        <taxon>Zasmidium</taxon>
    </lineage>
</organism>
<dbReference type="CDD" id="cd22952">
    <property type="entry name" value="ART10-like"/>
    <property type="match status" value="1"/>
</dbReference>
<dbReference type="GO" id="GO:0031625">
    <property type="term" value="F:ubiquitin protein ligase binding"/>
    <property type="evidence" value="ECO:0007669"/>
    <property type="project" value="TreeGrafter"/>
</dbReference>
<feature type="compositionally biased region" description="Pro residues" evidence="1">
    <location>
        <begin position="506"/>
        <end position="521"/>
    </location>
</feature>
<reference evidence="3" key="1">
    <citation type="journal article" date="2020" name="Stud. Mycol.">
        <title>101 Dothideomycetes genomes: a test case for predicting lifestyles and emergence of pathogens.</title>
        <authorList>
            <person name="Haridas S."/>
            <person name="Albert R."/>
            <person name="Binder M."/>
            <person name="Bloem J."/>
            <person name="Labutti K."/>
            <person name="Salamov A."/>
            <person name="Andreopoulos B."/>
            <person name="Baker S."/>
            <person name="Barry K."/>
            <person name="Bills G."/>
            <person name="Bluhm B."/>
            <person name="Cannon C."/>
            <person name="Castanera R."/>
            <person name="Culley D."/>
            <person name="Daum C."/>
            <person name="Ezra D."/>
            <person name="Gonzalez J."/>
            <person name="Henrissat B."/>
            <person name="Kuo A."/>
            <person name="Liang C."/>
            <person name="Lipzen A."/>
            <person name="Lutzoni F."/>
            <person name="Magnuson J."/>
            <person name="Mondo S."/>
            <person name="Nolan M."/>
            <person name="Ohm R."/>
            <person name="Pangilinan J."/>
            <person name="Park H.-J."/>
            <person name="Ramirez L."/>
            <person name="Alfaro M."/>
            <person name="Sun H."/>
            <person name="Tritt A."/>
            <person name="Yoshinaga Y."/>
            <person name="Zwiers L.-H."/>
            <person name="Turgeon B."/>
            <person name="Goodwin S."/>
            <person name="Spatafora J."/>
            <person name="Crous P."/>
            <person name="Grigoriev I."/>
        </authorList>
    </citation>
    <scope>NUCLEOTIDE SEQUENCE</scope>
    <source>
        <strain evidence="3">ATCC 36951</strain>
    </source>
</reference>
<dbReference type="RefSeq" id="XP_033670838.1">
    <property type="nucleotide sequence ID" value="XM_033804998.1"/>
</dbReference>
<dbReference type="InterPro" id="IPR011021">
    <property type="entry name" value="Arrestin-like_N"/>
</dbReference>
<feature type="compositionally biased region" description="Basic and acidic residues" evidence="1">
    <location>
        <begin position="522"/>
        <end position="537"/>
    </location>
</feature>